<reference evidence="2" key="1">
    <citation type="journal article" date="2015" name="PLoS Genet.">
        <title>The dynamic genome and transcriptome of the human fungal pathogen Blastomyces and close relative Emmonsia.</title>
        <authorList>
            <person name="Munoz J.F."/>
            <person name="Gauthier G.M."/>
            <person name="Desjardins C.A."/>
            <person name="Gallo J.E."/>
            <person name="Holder J."/>
            <person name="Sullivan T.D."/>
            <person name="Marty A.J."/>
            <person name="Carmen J.C."/>
            <person name="Chen Z."/>
            <person name="Ding L."/>
            <person name="Gujja S."/>
            <person name="Magrini V."/>
            <person name="Misas E."/>
            <person name="Mitreva M."/>
            <person name="Priest M."/>
            <person name="Saif S."/>
            <person name="Whiston E.A."/>
            <person name="Young S."/>
            <person name="Zeng Q."/>
            <person name="Goldman W.E."/>
            <person name="Mardis E.R."/>
            <person name="Taylor J.W."/>
            <person name="McEwen J.G."/>
            <person name="Clay O.K."/>
            <person name="Klein B.S."/>
            <person name="Cuomo C.A."/>
        </authorList>
    </citation>
    <scope>NUCLEOTIDE SEQUENCE [LARGE SCALE GENOMIC DNA]</scope>
    <source>
        <strain evidence="2">UAMH 3008</strain>
    </source>
</reference>
<dbReference type="VEuPathDB" id="FungiDB:EMCG_00314"/>
<name>A0A0G2HX03_9EURO</name>
<sequence length="88" mass="10312">MIDRENAPLANKLANRILGMSAPRVHMRQTNAETKPTKQQPRHHRQIQRTVLRNWFLYLRITQGRIVISDAQAQPACRTLLMEEKTPR</sequence>
<accession>A0A0G2HX03</accession>
<gene>
    <name evidence="1" type="ORF">EMCG_00314</name>
</gene>
<comment type="caution">
    <text evidence="1">The sequence shown here is derived from an EMBL/GenBank/DDBJ whole genome shotgun (WGS) entry which is preliminary data.</text>
</comment>
<dbReference type="EMBL" id="LCZI01001036">
    <property type="protein sequence ID" value="KKZ62797.1"/>
    <property type="molecule type" value="Genomic_DNA"/>
</dbReference>
<evidence type="ECO:0000313" key="2">
    <source>
        <dbReference type="Proteomes" id="UP000034164"/>
    </source>
</evidence>
<protein>
    <submittedName>
        <fullName evidence="1">Uncharacterized protein</fullName>
    </submittedName>
</protein>
<organism evidence="1 2">
    <name type="scientific">[Emmonsia] crescens</name>
    <dbReference type="NCBI Taxonomy" id="73230"/>
    <lineage>
        <taxon>Eukaryota</taxon>
        <taxon>Fungi</taxon>
        <taxon>Dikarya</taxon>
        <taxon>Ascomycota</taxon>
        <taxon>Pezizomycotina</taxon>
        <taxon>Eurotiomycetes</taxon>
        <taxon>Eurotiomycetidae</taxon>
        <taxon>Onygenales</taxon>
        <taxon>Ajellomycetaceae</taxon>
        <taxon>Emergomyces</taxon>
    </lineage>
</organism>
<dbReference type="Proteomes" id="UP000034164">
    <property type="component" value="Unassembled WGS sequence"/>
</dbReference>
<dbReference type="AlphaFoldDB" id="A0A0G2HX03"/>
<evidence type="ECO:0000313" key="1">
    <source>
        <dbReference type="EMBL" id="KKZ62797.1"/>
    </source>
</evidence>
<proteinExistence type="predicted"/>